<evidence type="ECO:0000313" key="3">
    <source>
        <dbReference type="EMBL" id="KAH0511880.1"/>
    </source>
</evidence>
<dbReference type="SUPFAM" id="SSF50249">
    <property type="entry name" value="Nucleic acid-binding proteins"/>
    <property type="match status" value="1"/>
</dbReference>
<dbReference type="EMBL" id="JAATJU010022141">
    <property type="protein sequence ID" value="KAH0511880.1"/>
    <property type="molecule type" value="Genomic_DNA"/>
</dbReference>
<organism evidence="3 4">
    <name type="scientific">Microtus ochrogaster</name>
    <name type="common">Prairie vole</name>
    <dbReference type="NCBI Taxonomy" id="79684"/>
    <lineage>
        <taxon>Eukaryota</taxon>
        <taxon>Metazoa</taxon>
        <taxon>Chordata</taxon>
        <taxon>Craniata</taxon>
        <taxon>Vertebrata</taxon>
        <taxon>Euteleostomi</taxon>
        <taxon>Mammalia</taxon>
        <taxon>Eutheria</taxon>
        <taxon>Euarchontoglires</taxon>
        <taxon>Glires</taxon>
        <taxon>Rodentia</taxon>
        <taxon>Myomorpha</taxon>
        <taxon>Muroidea</taxon>
        <taxon>Cricetidae</taxon>
        <taxon>Arvicolinae</taxon>
        <taxon>Microtus</taxon>
    </lineage>
</organism>
<dbReference type="PANTHER" id="PTHR11544">
    <property type="entry name" value="COLD SHOCK DOMAIN CONTAINING PROTEINS"/>
    <property type="match status" value="1"/>
</dbReference>
<dbReference type="Proteomes" id="UP000710432">
    <property type="component" value="Unassembled WGS sequence"/>
</dbReference>
<feature type="domain" description="CSD" evidence="2">
    <location>
        <begin position="74"/>
        <end position="143"/>
    </location>
</feature>
<dbReference type="Gene3D" id="2.40.50.140">
    <property type="entry name" value="Nucleic acid-binding proteins"/>
    <property type="match status" value="1"/>
</dbReference>
<evidence type="ECO:0000313" key="4">
    <source>
        <dbReference type="Proteomes" id="UP000710432"/>
    </source>
</evidence>
<dbReference type="SMART" id="SM00357">
    <property type="entry name" value="CSP"/>
    <property type="match status" value="1"/>
</dbReference>
<dbReference type="AlphaFoldDB" id="A0A8J6GJ57"/>
<dbReference type="InterPro" id="IPR019844">
    <property type="entry name" value="CSD_CS"/>
</dbReference>
<name>A0A8J6GJ57_MICOH</name>
<sequence length="265" mass="28393">MSSEAEIQQPSAAPAAALSAADTKPGSTGSGAGSGGPPPAASLSAATPSLAPPQQCRKWRPGSLTGGEFIITRKVLGTVKWFNVRNGYGFINRNDTKEDVFVHQTAIKKYNPRKYLRSVGDGEIVEFDVVEGEKGAEAAIVTGPGGVPVQGSKYAAVTIIDTTHVIGVLQVISSRITRIVRVEKRMRDQKALLKAKPNNTGPISGEGILSGRSIKEDTIVQKLDAKRSGQEMKWGLFEHLQVVCEGVKDIQEDEEVAYYYKVLAT</sequence>
<evidence type="ECO:0000259" key="2">
    <source>
        <dbReference type="PROSITE" id="PS51857"/>
    </source>
</evidence>
<dbReference type="PRINTS" id="PR00050">
    <property type="entry name" value="COLDSHOCK"/>
</dbReference>
<evidence type="ECO:0000256" key="1">
    <source>
        <dbReference type="SAM" id="MobiDB-lite"/>
    </source>
</evidence>
<dbReference type="GO" id="GO:0003676">
    <property type="term" value="F:nucleic acid binding"/>
    <property type="evidence" value="ECO:0007669"/>
    <property type="project" value="InterPro"/>
</dbReference>
<dbReference type="PROSITE" id="PS00352">
    <property type="entry name" value="CSD_1"/>
    <property type="match status" value="1"/>
</dbReference>
<feature type="compositionally biased region" description="Low complexity" evidence="1">
    <location>
        <begin position="1"/>
        <end position="27"/>
    </location>
</feature>
<dbReference type="InterPro" id="IPR012340">
    <property type="entry name" value="NA-bd_OB-fold"/>
</dbReference>
<dbReference type="FunFam" id="2.40.50.140:FF:000054">
    <property type="entry name" value="Nuclease-sensitive element-binding protein 1"/>
    <property type="match status" value="1"/>
</dbReference>
<dbReference type="Pfam" id="PF00313">
    <property type="entry name" value="CSD"/>
    <property type="match status" value="1"/>
</dbReference>
<dbReference type="CDD" id="cd04458">
    <property type="entry name" value="CSP_CDS"/>
    <property type="match status" value="1"/>
</dbReference>
<gene>
    <name evidence="3" type="ORF">LTLLF_149695</name>
</gene>
<dbReference type="InterPro" id="IPR002059">
    <property type="entry name" value="CSP_DNA-bd"/>
</dbReference>
<comment type="caution">
    <text evidence="3">The sequence shown here is derived from an EMBL/GenBank/DDBJ whole genome shotgun (WGS) entry which is preliminary data.</text>
</comment>
<feature type="region of interest" description="Disordered" evidence="1">
    <location>
        <begin position="1"/>
        <end position="59"/>
    </location>
</feature>
<accession>A0A8J6GJ57</accession>
<proteinExistence type="predicted"/>
<dbReference type="InterPro" id="IPR011129">
    <property type="entry name" value="CSD"/>
</dbReference>
<feature type="compositionally biased region" description="Low complexity" evidence="1">
    <location>
        <begin position="41"/>
        <end position="53"/>
    </location>
</feature>
<reference evidence="3" key="1">
    <citation type="submission" date="2020-03" db="EMBL/GenBank/DDBJ databases">
        <title>Studies in the Genomics of Life Span.</title>
        <authorList>
            <person name="Glass D."/>
        </authorList>
    </citation>
    <scope>NUCLEOTIDE SEQUENCE</scope>
    <source>
        <strain evidence="3">LTLLF</strain>
        <tissue evidence="3">Muscle</tissue>
    </source>
</reference>
<dbReference type="InterPro" id="IPR050181">
    <property type="entry name" value="Cold_shock_domain"/>
</dbReference>
<dbReference type="PROSITE" id="PS51857">
    <property type="entry name" value="CSD_2"/>
    <property type="match status" value="1"/>
</dbReference>
<protein>
    <submittedName>
        <fullName evidence="3">Nuclease-sensitive element-binding protein 1</fullName>
    </submittedName>
</protein>